<reference evidence="1" key="1">
    <citation type="submission" date="2014-09" db="EMBL/GenBank/DDBJ databases">
        <authorList>
            <person name="Magalhaes I.L.F."/>
            <person name="Oliveira U."/>
            <person name="Santos F.R."/>
            <person name="Vidigal T.H.D.A."/>
            <person name="Brescovit A.D."/>
            <person name="Santos A.J."/>
        </authorList>
    </citation>
    <scope>NUCLEOTIDE SEQUENCE</scope>
    <source>
        <tissue evidence="1">Shoot tissue taken approximately 20 cm above the soil surface</tissue>
    </source>
</reference>
<evidence type="ECO:0000313" key="1">
    <source>
        <dbReference type="EMBL" id="JAE13056.1"/>
    </source>
</evidence>
<proteinExistence type="predicted"/>
<protein>
    <submittedName>
        <fullName evidence="1">Uncharacterized protein</fullName>
    </submittedName>
</protein>
<dbReference type="AlphaFoldDB" id="A0A0A9FRW5"/>
<reference evidence="1" key="2">
    <citation type="journal article" date="2015" name="Data Brief">
        <title>Shoot transcriptome of the giant reed, Arundo donax.</title>
        <authorList>
            <person name="Barrero R.A."/>
            <person name="Guerrero F.D."/>
            <person name="Moolhuijzen P."/>
            <person name="Goolsby J.A."/>
            <person name="Tidwell J."/>
            <person name="Bellgard S.E."/>
            <person name="Bellgard M.I."/>
        </authorList>
    </citation>
    <scope>NUCLEOTIDE SEQUENCE</scope>
    <source>
        <tissue evidence="1">Shoot tissue taken approximately 20 cm above the soil surface</tissue>
    </source>
</reference>
<dbReference type="EMBL" id="GBRH01184840">
    <property type="protein sequence ID" value="JAE13056.1"/>
    <property type="molecule type" value="Transcribed_RNA"/>
</dbReference>
<name>A0A0A9FRW5_ARUDO</name>
<organism evidence="1">
    <name type="scientific">Arundo donax</name>
    <name type="common">Giant reed</name>
    <name type="synonym">Donax arundinaceus</name>
    <dbReference type="NCBI Taxonomy" id="35708"/>
    <lineage>
        <taxon>Eukaryota</taxon>
        <taxon>Viridiplantae</taxon>
        <taxon>Streptophyta</taxon>
        <taxon>Embryophyta</taxon>
        <taxon>Tracheophyta</taxon>
        <taxon>Spermatophyta</taxon>
        <taxon>Magnoliopsida</taxon>
        <taxon>Liliopsida</taxon>
        <taxon>Poales</taxon>
        <taxon>Poaceae</taxon>
        <taxon>PACMAD clade</taxon>
        <taxon>Arundinoideae</taxon>
        <taxon>Arundineae</taxon>
        <taxon>Arundo</taxon>
    </lineage>
</organism>
<sequence>MSLIGTWLPILSASNLRVNTVPKFWIPIYAFREGSCTGTNAGQLLPQLERAIATELKSLVDSGSSRTTSLTLNGAIIKNSSTPNESCMLCVSSSQYEFLPFADFMKWCSIE</sequence>
<accession>A0A0A9FRW5</accession>